<evidence type="ECO:0000256" key="1">
    <source>
        <dbReference type="ARBA" id="ARBA00004871"/>
    </source>
</evidence>
<dbReference type="GO" id="GO:0009073">
    <property type="term" value="P:aromatic amino acid family biosynthetic process"/>
    <property type="evidence" value="ECO:0007669"/>
    <property type="project" value="UniProtKB-KW"/>
</dbReference>
<sequence length="283" mass="29803">MRTLVDPATAGCALSTGWIDGDTRIVVIVADPVSQVKSPQFFNSHFAQQGINAVLVPAHVTPDRLHEAISGFAALKNLAGVVITVPHKVTASTLPDVRMTERAAAIGAVNCLRKLEDGGWLADNFDGEGFVIGLEQQGLSASGRQVLLVGAAGGAGRALANALCAAQVAVLRLADIREEAVDVLAAELRSRYGHVVIEFAEAIANPADDLIVNASPIGMSPSDSMPIDISNSNRNAVVADLIMKPEQTLFLQQASALGLRTHPGRHLLLSSVRQMARFIGLVR</sequence>
<dbReference type="Gene3D" id="3.40.50.720">
    <property type="entry name" value="NAD(P)-binding Rossmann-like Domain"/>
    <property type="match status" value="1"/>
</dbReference>
<keyword evidence="6" id="KW-1185">Reference proteome</keyword>
<evidence type="ECO:0000256" key="3">
    <source>
        <dbReference type="ARBA" id="ARBA00023141"/>
    </source>
</evidence>
<dbReference type="RefSeq" id="WP_018438769.1">
    <property type="nucleotide sequence ID" value="NZ_KB890164.1"/>
</dbReference>
<dbReference type="GO" id="GO:0004764">
    <property type="term" value="F:shikimate 3-dehydrogenase (NADP+) activity"/>
    <property type="evidence" value="ECO:0007669"/>
    <property type="project" value="InterPro"/>
</dbReference>
<dbReference type="InterPro" id="IPR013708">
    <property type="entry name" value="Shikimate_DH-bd_N"/>
</dbReference>
<evidence type="ECO:0000259" key="4">
    <source>
        <dbReference type="Pfam" id="PF08501"/>
    </source>
</evidence>
<dbReference type="GO" id="GO:0009423">
    <property type="term" value="P:chorismate biosynthetic process"/>
    <property type="evidence" value="ECO:0007669"/>
    <property type="project" value="TreeGrafter"/>
</dbReference>
<dbReference type="Proteomes" id="UP000235777">
    <property type="component" value="Unassembled WGS sequence"/>
</dbReference>
<evidence type="ECO:0000313" key="6">
    <source>
        <dbReference type="Proteomes" id="UP000235777"/>
    </source>
</evidence>
<feature type="domain" description="Shikimate dehydrogenase substrate binding N-terminal" evidence="4">
    <location>
        <begin position="28"/>
        <end position="112"/>
    </location>
</feature>
<dbReference type="InterPro" id="IPR046346">
    <property type="entry name" value="Aminoacid_DH-like_N_sf"/>
</dbReference>
<organism evidence="5 6">
    <name type="scientific">Trinickia symbiotica</name>
    <dbReference type="NCBI Taxonomy" id="863227"/>
    <lineage>
        <taxon>Bacteria</taxon>
        <taxon>Pseudomonadati</taxon>
        <taxon>Pseudomonadota</taxon>
        <taxon>Betaproteobacteria</taxon>
        <taxon>Burkholderiales</taxon>
        <taxon>Burkholderiaceae</taxon>
        <taxon>Trinickia</taxon>
    </lineage>
</organism>
<dbReference type="InterPro" id="IPR022893">
    <property type="entry name" value="Shikimate_DH_fam"/>
</dbReference>
<dbReference type="Pfam" id="PF08501">
    <property type="entry name" value="Shikimate_dh_N"/>
    <property type="match status" value="1"/>
</dbReference>
<accession>A0A2N7X8R9</accession>
<evidence type="ECO:0000313" key="5">
    <source>
        <dbReference type="EMBL" id="PMS38034.1"/>
    </source>
</evidence>
<dbReference type="PANTHER" id="PTHR21089:SF1">
    <property type="entry name" value="BIFUNCTIONAL 3-DEHYDROQUINATE DEHYDRATASE_SHIKIMATE DEHYDROGENASE, CHLOROPLASTIC"/>
    <property type="match status" value="1"/>
</dbReference>
<dbReference type="PANTHER" id="PTHR21089">
    <property type="entry name" value="SHIKIMATE DEHYDROGENASE"/>
    <property type="match status" value="1"/>
</dbReference>
<gene>
    <name evidence="5" type="ORF">C0Z20_04315</name>
</gene>
<reference evidence="5 6" key="1">
    <citation type="submission" date="2018-01" db="EMBL/GenBank/DDBJ databases">
        <title>Whole genome analyses suggest that Burkholderia sensu lato contains two further novel genera in the rhizoxinica-symbiotica group Mycetohabitans gen. nov., and Trinickia gen. nov.: implications for the evolution of diazotrophy and nodulation in the Burkholderiaceae.</title>
        <authorList>
            <person name="Estrada-de los Santos P."/>
            <person name="Palmer M."/>
            <person name="Chavez-Ramirez B."/>
            <person name="Beukes C."/>
            <person name="Steenkamp E.T."/>
            <person name="Hirsch A.M."/>
            <person name="Manyaka P."/>
            <person name="Maluk M."/>
            <person name="Lafos M."/>
            <person name="Crook M."/>
            <person name="Gross E."/>
            <person name="Simon M.F."/>
            <person name="Bueno dos Reis Junior F."/>
            <person name="Poole P.S."/>
            <person name="Venter S.N."/>
            <person name="James E.K."/>
        </authorList>
    </citation>
    <scope>NUCLEOTIDE SEQUENCE [LARGE SCALE GENOMIC DNA]</scope>
    <source>
        <strain evidence="5 6">JPY 581</strain>
    </source>
</reference>
<comment type="caution">
    <text evidence="5">The sequence shown here is derived from an EMBL/GenBank/DDBJ whole genome shotgun (WGS) entry which is preliminary data.</text>
</comment>
<dbReference type="SUPFAM" id="SSF53223">
    <property type="entry name" value="Aminoacid dehydrogenase-like, N-terminal domain"/>
    <property type="match status" value="1"/>
</dbReference>
<dbReference type="InterPro" id="IPR036291">
    <property type="entry name" value="NAD(P)-bd_dom_sf"/>
</dbReference>
<dbReference type="OrthoDB" id="3609723at2"/>
<proteinExistence type="predicted"/>
<protein>
    <submittedName>
        <fullName evidence="5">Shikimate dehydrogenase</fullName>
    </submittedName>
</protein>
<dbReference type="AlphaFoldDB" id="A0A2N7X8R9"/>
<dbReference type="STRING" id="863227.GCA_000373005_00272"/>
<comment type="pathway">
    <text evidence="1">Metabolic intermediate biosynthesis; chorismate biosynthesis; chorismate from D-erythrose 4-phosphate and phosphoenolpyruvate: step 4/7.</text>
</comment>
<keyword evidence="3" id="KW-0028">Amino-acid biosynthesis</keyword>
<dbReference type="GO" id="GO:0019632">
    <property type="term" value="P:shikimate metabolic process"/>
    <property type="evidence" value="ECO:0007669"/>
    <property type="project" value="TreeGrafter"/>
</dbReference>
<name>A0A2N7X8R9_9BURK</name>
<evidence type="ECO:0000256" key="2">
    <source>
        <dbReference type="ARBA" id="ARBA00023002"/>
    </source>
</evidence>
<dbReference type="SUPFAM" id="SSF51735">
    <property type="entry name" value="NAD(P)-binding Rossmann-fold domains"/>
    <property type="match status" value="1"/>
</dbReference>
<keyword evidence="3" id="KW-0057">Aromatic amino acid biosynthesis</keyword>
<dbReference type="Gene3D" id="3.40.50.10860">
    <property type="entry name" value="Leucine Dehydrogenase, chain A, domain 1"/>
    <property type="match status" value="1"/>
</dbReference>
<keyword evidence="2" id="KW-0560">Oxidoreductase</keyword>
<dbReference type="EMBL" id="PNYC01000002">
    <property type="protein sequence ID" value="PMS38034.1"/>
    <property type="molecule type" value="Genomic_DNA"/>
</dbReference>